<dbReference type="EMBL" id="JAFCIX010000414">
    <property type="protein sequence ID" value="KAH6591272.1"/>
    <property type="molecule type" value="Genomic_DNA"/>
</dbReference>
<evidence type="ECO:0000256" key="11">
    <source>
        <dbReference type="SAM" id="MobiDB-lite"/>
    </source>
</evidence>
<keyword evidence="6" id="KW-1133">Transmembrane helix</keyword>
<feature type="region of interest" description="Disordered" evidence="11">
    <location>
        <begin position="1"/>
        <end position="38"/>
    </location>
</feature>
<keyword evidence="3 10" id="KW-0813">Transport</keyword>
<evidence type="ECO:0000313" key="12">
    <source>
        <dbReference type="EMBL" id="KAH6591272.1"/>
    </source>
</evidence>
<evidence type="ECO:0000256" key="9">
    <source>
        <dbReference type="PROSITE-ProRule" id="PRU00282"/>
    </source>
</evidence>
<evidence type="ECO:0000256" key="2">
    <source>
        <dbReference type="ARBA" id="ARBA00006375"/>
    </source>
</evidence>
<dbReference type="PANTHER" id="PTHR45683">
    <property type="entry name" value="MITOCHONDRIAL NICOTINAMIDE ADENINE DINUCLEOTIDE TRANSPORTER 1-RELATED-RELATED"/>
    <property type="match status" value="1"/>
</dbReference>
<comment type="subcellular location">
    <subcellularLocation>
        <location evidence="1">Mitochondrion membrane</location>
        <topology evidence="1">Multi-pass membrane protein</topology>
    </subcellularLocation>
</comment>
<evidence type="ECO:0000256" key="10">
    <source>
        <dbReference type="RuleBase" id="RU000488"/>
    </source>
</evidence>
<dbReference type="EMBL" id="JAFCIX010000144">
    <property type="protein sequence ID" value="KAH6597418.1"/>
    <property type="molecule type" value="Genomic_DNA"/>
</dbReference>
<evidence type="ECO:0000313" key="13">
    <source>
        <dbReference type="EMBL" id="KAH6595675.1"/>
    </source>
</evidence>
<gene>
    <name evidence="14" type="ORF">BASA50_004474</name>
    <name evidence="13" type="ORF">BASA50_005674</name>
    <name evidence="12" type="ORF">BASA50_008849</name>
</gene>
<evidence type="ECO:0008006" key="16">
    <source>
        <dbReference type="Google" id="ProtNLM"/>
    </source>
</evidence>
<dbReference type="PRINTS" id="PR00926">
    <property type="entry name" value="MITOCARRIER"/>
</dbReference>
<dbReference type="PROSITE" id="PS50920">
    <property type="entry name" value="SOLCAR"/>
    <property type="match status" value="3"/>
</dbReference>
<evidence type="ECO:0000256" key="3">
    <source>
        <dbReference type="ARBA" id="ARBA00022448"/>
    </source>
</evidence>
<keyword evidence="7" id="KW-0496">Mitochondrion</keyword>
<dbReference type="InterPro" id="IPR044712">
    <property type="entry name" value="SLC25A32-like"/>
</dbReference>
<feature type="repeat" description="Solcar" evidence="9">
    <location>
        <begin position="179"/>
        <end position="270"/>
    </location>
</feature>
<evidence type="ECO:0000256" key="1">
    <source>
        <dbReference type="ARBA" id="ARBA00004225"/>
    </source>
</evidence>
<evidence type="ECO:0000256" key="5">
    <source>
        <dbReference type="ARBA" id="ARBA00022737"/>
    </source>
</evidence>
<protein>
    <recommendedName>
        <fullName evidence="16">Mitochondrial thiamine pyrophosphate carrier 1</fullName>
    </recommendedName>
</protein>
<sequence length="423" mass="46275">MQENPSAASHINNHVHSSQPQQPTDTAPHFNFGPSSNQHILAHTHSSDVVLLSSMQSLPSAMDLQPTLHPQQLPWKSWLSDERIRNTIAGGGAGCVSSLVTCPLDMVKIRLQNQVKELAGRPMSARHTFETIFKSEGLRGLYRGMGVTAAGYLPTWAIYFSAYEWAKDQLVKEFNTTDATSFIHVLSALHAGLLSTSITNPIWVVRARIMTQHAKPGPSSLYHYTSTLDGLVTIFRKEGWRALYKGLGPSIVGVSHVAIQFPLYEKLKLVLKDSDGQIGGHEIVFASAISKMVASSVTYPHEVVRTRFQTQLSLHSNTNIEAPSLLPRSTSLNTNPILSTKAGPMASSVLENAQVAVGGSALLPKYRGILQAVRTILREEGWRGFYKGFALGLFRTVPASALTILTFEFISGTLKQIVDVNKP</sequence>
<evidence type="ECO:0000313" key="15">
    <source>
        <dbReference type="Proteomes" id="UP001648503"/>
    </source>
</evidence>
<dbReference type="Proteomes" id="UP001648503">
    <property type="component" value="Unassembled WGS sequence"/>
</dbReference>
<dbReference type="InterPro" id="IPR002067">
    <property type="entry name" value="MCP"/>
</dbReference>
<dbReference type="Pfam" id="PF00153">
    <property type="entry name" value="Mito_carr"/>
    <property type="match status" value="4"/>
</dbReference>
<feature type="compositionally biased region" description="Polar residues" evidence="11">
    <location>
        <begin position="1"/>
        <end position="25"/>
    </location>
</feature>
<reference evidence="14 15" key="1">
    <citation type="submission" date="2021-02" db="EMBL/GenBank/DDBJ databases">
        <title>Variation within the Batrachochytrium salamandrivorans European outbreak.</title>
        <authorList>
            <person name="Kelly M."/>
            <person name="Pasmans F."/>
            <person name="Shea T.P."/>
            <person name="Munoz J.F."/>
            <person name="Carranza S."/>
            <person name="Cuomo C.A."/>
            <person name="Martel A."/>
        </authorList>
    </citation>
    <scope>NUCLEOTIDE SEQUENCE [LARGE SCALE GENOMIC DNA]</scope>
    <source>
        <strain evidence="14 15">AMFP18/2</strain>
    </source>
</reference>
<keyword evidence="4 9" id="KW-0812">Transmembrane</keyword>
<dbReference type="EMBL" id="JAFCIX010000287">
    <property type="protein sequence ID" value="KAH6595675.1"/>
    <property type="molecule type" value="Genomic_DNA"/>
</dbReference>
<keyword evidence="8 9" id="KW-0472">Membrane</keyword>
<dbReference type="SUPFAM" id="SSF103506">
    <property type="entry name" value="Mitochondrial carrier"/>
    <property type="match status" value="1"/>
</dbReference>
<evidence type="ECO:0000256" key="7">
    <source>
        <dbReference type="ARBA" id="ARBA00023128"/>
    </source>
</evidence>
<proteinExistence type="inferred from homology"/>
<keyword evidence="5" id="KW-0677">Repeat</keyword>
<comment type="caution">
    <text evidence="14">The sequence shown here is derived from an EMBL/GenBank/DDBJ whole genome shotgun (WGS) entry which is preliminary data.</text>
</comment>
<feature type="repeat" description="Solcar" evidence="9">
    <location>
        <begin position="81"/>
        <end position="169"/>
    </location>
</feature>
<evidence type="ECO:0000256" key="8">
    <source>
        <dbReference type="ARBA" id="ARBA00023136"/>
    </source>
</evidence>
<feature type="repeat" description="Solcar" evidence="9">
    <location>
        <begin position="282"/>
        <end position="413"/>
    </location>
</feature>
<dbReference type="InterPro" id="IPR023395">
    <property type="entry name" value="MCP_dom_sf"/>
</dbReference>
<organism evidence="14 15">
    <name type="scientific">Batrachochytrium salamandrivorans</name>
    <dbReference type="NCBI Taxonomy" id="1357716"/>
    <lineage>
        <taxon>Eukaryota</taxon>
        <taxon>Fungi</taxon>
        <taxon>Fungi incertae sedis</taxon>
        <taxon>Chytridiomycota</taxon>
        <taxon>Chytridiomycota incertae sedis</taxon>
        <taxon>Chytridiomycetes</taxon>
        <taxon>Rhizophydiales</taxon>
        <taxon>Rhizophydiales incertae sedis</taxon>
        <taxon>Batrachochytrium</taxon>
    </lineage>
</organism>
<evidence type="ECO:0000256" key="4">
    <source>
        <dbReference type="ARBA" id="ARBA00022692"/>
    </source>
</evidence>
<evidence type="ECO:0000256" key="6">
    <source>
        <dbReference type="ARBA" id="ARBA00022989"/>
    </source>
</evidence>
<accession>A0ABQ8FFJ3</accession>
<dbReference type="InterPro" id="IPR018108">
    <property type="entry name" value="MCP_transmembrane"/>
</dbReference>
<comment type="similarity">
    <text evidence="2 10">Belongs to the mitochondrial carrier (TC 2.A.29) family.</text>
</comment>
<name>A0ABQ8FFJ3_9FUNG</name>
<evidence type="ECO:0000313" key="14">
    <source>
        <dbReference type="EMBL" id="KAH6597418.1"/>
    </source>
</evidence>
<dbReference type="Gene3D" id="1.50.40.10">
    <property type="entry name" value="Mitochondrial carrier domain"/>
    <property type="match status" value="2"/>
</dbReference>
<keyword evidence="15" id="KW-1185">Reference proteome</keyword>